<reference evidence="6" key="2">
    <citation type="submission" date="2020-09" db="EMBL/GenBank/DDBJ databases">
        <authorList>
            <person name="Sun Q."/>
            <person name="Ohkuma M."/>
        </authorList>
    </citation>
    <scope>NUCLEOTIDE SEQUENCE</scope>
    <source>
        <strain evidence="6">JCM 13919</strain>
    </source>
</reference>
<dbReference type="Proteomes" id="UP000630149">
    <property type="component" value="Unassembled WGS sequence"/>
</dbReference>
<keyword evidence="1" id="KW-0963">Cytoplasm</keyword>
<dbReference type="SMART" id="SM00945">
    <property type="entry name" value="ProQ"/>
    <property type="match status" value="1"/>
</dbReference>
<proteinExistence type="predicted"/>
<feature type="compositionally biased region" description="Polar residues" evidence="4">
    <location>
        <begin position="163"/>
        <end position="185"/>
    </location>
</feature>
<dbReference type="InterPro" id="IPR016103">
    <property type="entry name" value="ProQ/FinO"/>
</dbReference>
<accession>A0A917JV77</accession>
<evidence type="ECO:0000256" key="3">
    <source>
        <dbReference type="ARBA" id="ARBA00023186"/>
    </source>
</evidence>
<sequence>MQNGIKPYTLHGQFLLPDEGFRMRKHELHPRTAIINQKQKNLSKHARLEALRWLAGRFPKAFDNTVQIRPLKKGILTDLMEYAEEAEQAGISKSKLREALVVFARRIDYLTSLKAREMRINLEGEPVEEVTEEEAEKAAAKIRRRVEKSAKNARKSTLVKPTFSGNAKPSFPSTYASAEPSQTYYTDRESTLNHTLSNAAASKPATVVVKHKSARPYDPEAVARLKQKLGLSRKKVVTE</sequence>
<dbReference type="GO" id="GO:0033592">
    <property type="term" value="F:RNA strand annealing activity"/>
    <property type="evidence" value="ECO:0007669"/>
    <property type="project" value="InterPro"/>
</dbReference>
<dbReference type="PANTHER" id="PTHR38106">
    <property type="entry name" value="RNA CHAPERONE PROQ"/>
    <property type="match status" value="1"/>
</dbReference>
<evidence type="ECO:0000256" key="4">
    <source>
        <dbReference type="SAM" id="MobiDB-lite"/>
    </source>
</evidence>
<dbReference type="InterPro" id="IPR023529">
    <property type="entry name" value="ProQ"/>
</dbReference>
<reference evidence="6" key="1">
    <citation type="journal article" date="2014" name="Int. J. Syst. Evol. Microbiol.">
        <title>Complete genome sequence of Corynebacterium casei LMG S-19264T (=DSM 44701T), isolated from a smear-ripened cheese.</title>
        <authorList>
            <consortium name="US DOE Joint Genome Institute (JGI-PGF)"/>
            <person name="Walter F."/>
            <person name="Albersmeier A."/>
            <person name="Kalinowski J."/>
            <person name="Ruckert C."/>
        </authorList>
    </citation>
    <scope>NUCLEOTIDE SEQUENCE</scope>
    <source>
        <strain evidence="6">JCM 13919</strain>
    </source>
</reference>
<organism evidence="6 7">
    <name type="scientific">Legionella impletisoli</name>
    <dbReference type="NCBI Taxonomy" id="343510"/>
    <lineage>
        <taxon>Bacteria</taxon>
        <taxon>Pseudomonadati</taxon>
        <taxon>Pseudomonadota</taxon>
        <taxon>Gammaproteobacteria</taxon>
        <taxon>Legionellales</taxon>
        <taxon>Legionellaceae</taxon>
        <taxon>Legionella</taxon>
    </lineage>
</organism>
<dbReference type="SUPFAM" id="SSF48657">
    <property type="entry name" value="FinO-like"/>
    <property type="match status" value="1"/>
</dbReference>
<evidence type="ECO:0000313" key="6">
    <source>
        <dbReference type="EMBL" id="GGI87591.1"/>
    </source>
</evidence>
<dbReference type="GO" id="GO:0034057">
    <property type="term" value="F:RNA strand-exchange activity"/>
    <property type="evidence" value="ECO:0007669"/>
    <property type="project" value="InterPro"/>
</dbReference>
<dbReference type="GO" id="GO:0010608">
    <property type="term" value="P:post-transcriptional regulation of gene expression"/>
    <property type="evidence" value="ECO:0007669"/>
    <property type="project" value="InterPro"/>
</dbReference>
<keyword evidence="3" id="KW-0143">Chaperone</keyword>
<protein>
    <submittedName>
        <fullName evidence="6">Activator of prop osmoprotectant transporter</fullName>
    </submittedName>
</protein>
<dbReference type="AlphaFoldDB" id="A0A917JV77"/>
<dbReference type="InterPro" id="IPR036442">
    <property type="entry name" value="ProQ/FinO_sf"/>
</dbReference>
<evidence type="ECO:0000256" key="2">
    <source>
        <dbReference type="ARBA" id="ARBA00022884"/>
    </source>
</evidence>
<evidence type="ECO:0000256" key="1">
    <source>
        <dbReference type="ARBA" id="ARBA00022490"/>
    </source>
</evidence>
<dbReference type="Pfam" id="PF04352">
    <property type="entry name" value="ProQ"/>
    <property type="match status" value="1"/>
</dbReference>
<name>A0A917JV77_9GAMM</name>
<feature type="region of interest" description="Disordered" evidence="4">
    <location>
        <begin position="145"/>
        <end position="219"/>
    </location>
</feature>
<dbReference type="GO" id="GO:0005829">
    <property type="term" value="C:cytosol"/>
    <property type="evidence" value="ECO:0007669"/>
    <property type="project" value="TreeGrafter"/>
</dbReference>
<evidence type="ECO:0000313" key="7">
    <source>
        <dbReference type="Proteomes" id="UP000630149"/>
    </source>
</evidence>
<dbReference type="EMBL" id="BMOB01000006">
    <property type="protein sequence ID" value="GGI87591.1"/>
    <property type="molecule type" value="Genomic_DNA"/>
</dbReference>
<comment type="caution">
    <text evidence="6">The sequence shown here is derived from an EMBL/GenBank/DDBJ whole genome shotgun (WGS) entry which is preliminary data.</text>
</comment>
<dbReference type="PANTHER" id="PTHR38106:SF1">
    <property type="entry name" value="RNA CHAPERONE PROQ"/>
    <property type="match status" value="1"/>
</dbReference>
<keyword evidence="2" id="KW-0694">RNA-binding</keyword>
<feature type="domain" description="ProQ/FinO" evidence="5">
    <location>
        <begin position="43"/>
        <end position="158"/>
    </location>
</feature>
<gene>
    <name evidence="6" type="primary">proQm</name>
    <name evidence="6" type="ORF">GCM10007966_15440</name>
</gene>
<evidence type="ECO:0000259" key="5">
    <source>
        <dbReference type="SMART" id="SM00945"/>
    </source>
</evidence>
<dbReference type="Gene3D" id="1.10.1710.10">
    <property type="entry name" value="ProQ/FinO domain"/>
    <property type="match status" value="1"/>
</dbReference>
<feature type="compositionally biased region" description="Basic residues" evidence="4">
    <location>
        <begin position="145"/>
        <end position="154"/>
    </location>
</feature>
<keyword evidence="7" id="KW-1185">Reference proteome</keyword>